<keyword evidence="1" id="KW-0812">Transmembrane</keyword>
<dbReference type="Proteomes" id="UP000182737">
    <property type="component" value="Unassembled WGS sequence"/>
</dbReference>
<evidence type="ECO:0000256" key="1">
    <source>
        <dbReference type="SAM" id="Phobius"/>
    </source>
</evidence>
<accession>A0A1I3IRP4</accession>
<gene>
    <name evidence="2" type="ORF">SAMN04487775_10288</name>
</gene>
<organism evidence="2 3">
    <name type="scientific">Treponema bryantii</name>
    <dbReference type="NCBI Taxonomy" id="163"/>
    <lineage>
        <taxon>Bacteria</taxon>
        <taxon>Pseudomonadati</taxon>
        <taxon>Spirochaetota</taxon>
        <taxon>Spirochaetia</taxon>
        <taxon>Spirochaetales</taxon>
        <taxon>Treponemataceae</taxon>
        <taxon>Treponema</taxon>
    </lineage>
</organism>
<dbReference type="RefSeq" id="WP_074930432.1">
    <property type="nucleotide sequence ID" value="NZ_FORI01000002.1"/>
</dbReference>
<reference evidence="3" key="1">
    <citation type="submission" date="2016-10" db="EMBL/GenBank/DDBJ databases">
        <authorList>
            <person name="Varghese N."/>
            <person name="Submissions S."/>
        </authorList>
    </citation>
    <scope>NUCLEOTIDE SEQUENCE [LARGE SCALE GENOMIC DNA]</scope>
    <source>
        <strain evidence="3">XBD1002</strain>
    </source>
</reference>
<dbReference type="AlphaFoldDB" id="A0A1I3IRP4"/>
<dbReference type="EMBL" id="FORI01000002">
    <property type="protein sequence ID" value="SFI50537.1"/>
    <property type="molecule type" value="Genomic_DNA"/>
</dbReference>
<evidence type="ECO:0000313" key="2">
    <source>
        <dbReference type="EMBL" id="SFI50537.1"/>
    </source>
</evidence>
<name>A0A1I3IRP4_9SPIR</name>
<sequence>MKKTNYLVKIFSPLFTLAVIAYVIFTCWSYLACWNSAVSLYQNVPQEFLRIKIYGSSGSENSGTVSGTFSIIDSNGNEIAVIERSWSGSYLSVEFARVSVDGKYFIFPSRIYGKNRIIEERRERTHGTLLEKYYDDYGQCMLLGYGSSLDQRKKLYKIARFATGKYLVPTFGLVTRFSIDLSSCRPDRYYSISFTESGNYIVEEL</sequence>
<protein>
    <submittedName>
        <fullName evidence="2">Uncharacterized protein</fullName>
    </submittedName>
</protein>
<keyword evidence="1" id="KW-0472">Membrane</keyword>
<keyword evidence="1" id="KW-1133">Transmembrane helix</keyword>
<evidence type="ECO:0000313" key="3">
    <source>
        <dbReference type="Proteomes" id="UP000182737"/>
    </source>
</evidence>
<proteinExistence type="predicted"/>
<feature type="transmembrane region" description="Helical" evidence="1">
    <location>
        <begin position="7"/>
        <end position="31"/>
    </location>
</feature>
<keyword evidence="3" id="KW-1185">Reference proteome</keyword>
<dbReference type="OrthoDB" id="361418at2"/>